<dbReference type="KEGG" id="lcc:B488_06300"/>
<reference evidence="1 2" key="1">
    <citation type="journal article" date="2012" name="Stand. Genomic Sci.">
        <title>Complete genome sequence of Liberibacter crescens BT-1.</title>
        <authorList>
            <person name="Leonard M.T."/>
            <person name="Fagen J.R."/>
            <person name="Davis-Richardson A.G."/>
            <person name="Davis M.J."/>
            <person name="Triplett E.W."/>
        </authorList>
    </citation>
    <scope>NUCLEOTIDE SEQUENCE [LARGE SCALE GENOMIC DNA]</scope>
    <source>
        <strain evidence="1 2">BT-1</strain>
    </source>
</reference>
<keyword evidence="2" id="KW-1185">Reference proteome</keyword>
<dbReference type="InterPro" id="IPR017483">
    <property type="entry name" value="CHP03034"/>
</dbReference>
<dbReference type="HOGENOM" id="CLU_055611_0_1_5"/>
<name>L0EUI5_LIBCB</name>
<dbReference type="STRING" id="1215343.B488_06300"/>
<protein>
    <submittedName>
        <fullName evidence="1">Uncharacterized protein</fullName>
    </submittedName>
</protein>
<dbReference type="Pfam" id="PF11692">
    <property type="entry name" value="DUF3289"/>
    <property type="match status" value="2"/>
</dbReference>
<dbReference type="NCBIfam" id="TIGR03034">
    <property type="entry name" value="YPO3983 family protein"/>
    <property type="match status" value="1"/>
</dbReference>
<accession>L0EUI5</accession>
<proteinExistence type="predicted"/>
<dbReference type="AlphaFoldDB" id="L0EUI5"/>
<dbReference type="EMBL" id="CP003789">
    <property type="protein sequence ID" value="AGA64622.1"/>
    <property type="molecule type" value="Genomic_DNA"/>
</dbReference>
<dbReference type="eggNOG" id="COG0739">
    <property type="taxonomic scope" value="Bacteria"/>
</dbReference>
<organism evidence="1 2">
    <name type="scientific">Liberibacter crescens (strain BT-1)</name>
    <dbReference type="NCBI Taxonomy" id="1215343"/>
    <lineage>
        <taxon>Bacteria</taxon>
        <taxon>Pseudomonadati</taxon>
        <taxon>Pseudomonadota</taxon>
        <taxon>Alphaproteobacteria</taxon>
        <taxon>Hyphomicrobiales</taxon>
        <taxon>Rhizobiaceae</taxon>
        <taxon>Liberibacter</taxon>
    </lineage>
</organism>
<gene>
    <name evidence="1" type="ordered locus">B488_06300</name>
</gene>
<dbReference type="Proteomes" id="UP000010799">
    <property type="component" value="Chromosome"/>
</dbReference>
<evidence type="ECO:0000313" key="2">
    <source>
        <dbReference type="Proteomes" id="UP000010799"/>
    </source>
</evidence>
<dbReference type="PATRIC" id="fig|1215343.11.peg.642"/>
<sequence length="240" mass="28775">MNDYHADDMKHGDISEEEMKENYRLIFFSRKINPYLTEDKIASAKILFEEFRKLSHFFSFYGKYKQIILKMIDHMEENTQSIFTDPLINKGLSEHQGISLILQKIEQTICENINWEKKIIERDKKDKIISSLSQINVPHFNRLCDFINGLAICIHDIWSLRITIESLDITERSFAANISFWAQDHFGLDDGDIQNKLYHLFRIFRIWFLLQRWDQYDYKPFITEMNFKKTIHGSIGYEQQ</sequence>
<evidence type="ECO:0000313" key="1">
    <source>
        <dbReference type="EMBL" id="AGA64622.1"/>
    </source>
</evidence>